<dbReference type="Proteomes" id="UP000005824">
    <property type="component" value="Unassembled WGS sequence"/>
</dbReference>
<evidence type="ECO:0000256" key="3">
    <source>
        <dbReference type="ARBA" id="ARBA00022448"/>
    </source>
</evidence>
<evidence type="ECO:0000256" key="1">
    <source>
        <dbReference type="ARBA" id="ARBA00004377"/>
    </source>
</evidence>
<keyword evidence="7 9" id="KW-1133">Transmembrane helix</keyword>
<dbReference type="InParanoid" id="B4DAX6"/>
<evidence type="ECO:0000256" key="5">
    <source>
        <dbReference type="ARBA" id="ARBA00022519"/>
    </source>
</evidence>
<evidence type="ECO:0000259" key="10">
    <source>
        <dbReference type="Pfam" id="PF26002"/>
    </source>
</evidence>
<keyword evidence="3" id="KW-0813">Transport</keyword>
<dbReference type="Gene3D" id="2.40.30.170">
    <property type="match status" value="1"/>
</dbReference>
<protein>
    <submittedName>
        <fullName evidence="11">Type I secretion membrane fusion protein, HlyD family</fullName>
    </submittedName>
</protein>
<organism evidence="11 12">
    <name type="scientific">Chthoniobacter flavus Ellin428</name>
    <dbReference type="NCBI Taxonomy" id="497964"/>
    <lineage>
        <taxon>Bacteria</taxon>
        <taxon>Pseudomonadati</taxon>
        <taxon>Verrucomicrobiota</taxon>
        <taxon>Spartobacteria</taxon>
        <taxon>Chthoniobacterales</taxon>
        <taxon>Chthoniobacteraceae</taxon>
        <taxon>Chthoniobacter</taxon>
    </lineage>
</organism>
<dbReference type="eggNOG" id="COG0845">
    <property type="taxonomic scope" value="Bacteria"/>
</dbReference>
<dbReference type="RefSeq" id="WP_006983386.1">
    <property type="nucleotide sequence ID" value="NZ_ABVL01000033.1"/>
</dbReference>
<evidence type="ECO:0000313" key="12">
    <source>
        <dbReference type="Proteomes" id="UP000005824"/>
    </source>
</evidence>
<name>B4DAX6_9BACT</name>
<dbReference type="PRINTS" id="PR01490">
    <property type="entry name" value="RTXTOXIND"/>
</dbReference>
<comment type="subcellular location">
    <subcellularLocation>
        <location evidence="1">Cell inner membrane</location>
        <topology evidence="1">Single-pass membrane protein</topology>
    </subcellularLocation>
</comment>
<dbReference type="InterPro" id="IPR010129">
    <property type="entry name" value="T1SS_HlyD"/>
</dbReference>
<comment type="similarity">
    <text evidence="2">Belongs to the membrane fusion protein (MFP) (TC 8.A.1) family.</text>
</comment>
<evidence type="ECO:0000256" key="8">
    <source>
        <dbReference type="ARBA" id="ARBA00023136"/>
    </source>
</evidence>
<evidence type="ECO:0000256" key="6">
    <source>
        <dbReference type="ARBA" id="ARBA00022692"/>
    </source>
</evidence>
<reference evidence="11 12" key="1">
    <citation type="journal article" date="2011" name="J. Bacteriol.">
        <title>Genome sequence of Chthoniobacter flavus Ellin428, an aerobic heterotrophic soil bacterium.</title>
        <authorList>
            <person name="Kant R."/>
            <person name="van Passel M.W."/>
            <person name="Palva A."/>
            <person name="Lucas S."/>
            <person name="Lapidus A."/>
            <person name="Glavina Del Rio T."/>
            <person name="Dalin E."/>
            <person name="Tice H."/>
            <person name="Bruce D."/>
            <person name="Goodwin L."/>
            <person name="Pitluck S."/>
            <person name="Larimer F.W."/>
            <person name="Land M.L."/>
            <person name="Hauser L."/>
            <person name="Sangwan P."/>
            <person name="de Vos W.M."/>
            <person name="Janssen P.H."/>
            <person name="Smidt H."/>
        </authorList>
    </citation>
    <scope>NUCLEOTIDE SEQUENCE [LARGE SCALE GENOMIC DNA]</scope>
    <source>
        <strain evidence="11 12">Ellin428</strain>
    </source>
</reference>
<evidence type="ECO:0000256" key="2">
    <source>
        <dbReference type="ARBA" id="ARBA00009477"/>
    </source>
</evidence>
<proteinExistence type="inferred from homology"/>
<dbReference type="AlphaFoldDB" id="B4DAX6"/>
<feature type="domain" description="AprE-like beta-barrel" evidence="10">
    <location>
        <begin position="319"/>
        <end position="422"/>
    </location>
</feature>
<dbReference type="PANTHER" id="PTHR30386">
    <property type="entry name" value="MEMBRANE FUSION SUBUNIT OF EMRAB-TOLC MULTIDRUG EFFLUX PUMP"/>
    <property type="match status" value="1"/>
</dbReference>
<dbReference type="InterPro" id="IPR006144">
    <property type="entry name" value="Secretion_HlyD_CS"/>
</dbReference>
<keyword evidence="12" id="KW-1185">Reference proteome</keyword>
<sequence>METVSPKSPSKEEVPASWERSALQELARPARVGENDELSGEDLSYVKDARFLIRRRVAGGFRGWLPWLCLALVGGLVWWASWAEIEEVTRGVGKVIPSQSVQLIQSLEGGLVEEIYVKEGQVVEKDQPLLRIRDAIFASSYNENLAKRDTLEARLCRLAAESQGFTELTFPDSVRPDLAELERKLYEKRKQDYVTTKQSLEARLKLAREEERLLKDGTKSRAVSAVELIRASQEVQQLDGQSQTLDTSTQRDAMEHYHQDKADLDSLVQALKRDKDRLDRTLIRAPVRGTVNKIYINTVGRVIGSAVDIMDIVPTDDTLLIEANVRPADIAFIRPGQPAMVKFTAYDFAIYGGLKGTLERISVDTISADKNRTKSDNKNENRDESFYQIKVRTAKNSLGKDRQGKELEIIPGMVAEVDVLTGKKTVLTYLLKPINRAKMRAFRER</sequence>
<keyword evidence="8 9" id="KW-0472">Membrane</keyword>
<dbReference type="GO" id="GO:0009306">
    <property type="term" value="P:protein secretion"/>
    <property type="evidence" value="ECO:0007669"/>
    <property type="project" value="InterPro"/>
</dbReference>
<dbReference type="STRING" id="497964.CfE428DRAFT_6067"/>
<evidence type="ECO:0000256" key="7">
    <source>
        <dbReference type="ARBA" id="ARBA00022989"/>
    </source>
</evidence>
<gene>
    <name evidence="11" type="ORF">CfE428DRAFT_6067</name>
</gene>
<dbReference type="Pfam" id="PF26002">
    <property type="entry name" value="Beta-barrel_AprE"/>
    <property type="match status" value="1"/>
</dbReference>
<dbReference type="InterPro" id="IPR058982">
    <property type="entry name" value="Beta-barrel_AprE"/>
</dbReference>
<feature type="transmembrane region" description="Helical" evidence="9">
    <location>
        <begin position="64"/>
        <end position="82"/>
    </location>
</feature>
<keyword evidence="6 9" id="KW-0812">Transmembrane</keyword>
<dbReference type="InterPro" id="IPR050739">
    <property type="entry name" value="MFP"/>
</dbReference>
<accession>B4DAX6</accession>
<dbReference type="PROSITE" id="PS00543">
    <property type="entry name" value="HLYD_FAMILY"/>
    <property type="match status" value="1"/>
</dbReference>
<evidence type="ECO:0000256" key="4">
    <source>
        <dbReference type="ARBA" id="ARBA00022475"/>
    </source>
</evidence>
<dbReference type="NCBIfam" id="TIGR01843">
    <property type="entry name" value="type_I_hlyD"/>
    <property type="match status" value="1"/>
</dbReference>
<dbReference type="GO" id="GO:0005886">
    <property type="term" value="C:plasma membrane"/>
    <property type="evidence" value="ECO:0007669"/>
    <property type="project" value="UniProtKB-SubCell"/>
</dbReference>
<comment type="caution">
    <text evidence="11">The sequence shown here is derived from an EMBL/GenBank/DDBJ whole genome shotgun (WGS) entry which is preliminary data.</text>
</comment>
<keyword evidence="4" id="KW-1003">Cell membrane</keyword>
<dbReference type="PANTHER" id="PTHR30386:SF26">
    <property type="entry name" value="TRANSPORT PROTEIN COMB"/>
    <property type="match status" value="1"/>
</dbReference>
<keyword evidence="5" id="KW-0997">Cell inner membrane</keyword>
<evidence type="ECO:0000313" key="11">
    <source>
        <dbReference type="EMBL" id="EDY16448.1"/>
    </source>
</evidence>
<evidence type="ECO:0000256" key="9">
    <source>
        <dbReference type="SAM" id="Phobius"/>
    </source>
</evidence>
<dbReference type="EMBL" id="ABVL01000033">
    <property type="protein sequence ID" value="EDY16448.1"/>
    <property type="molecule type" value="Genomic_DNA"/>
</dbReference>